<dbReference type="Gene3D" id="3.40.50.150">
    <property type="entry name" value="Vaccinia Virus protein VP39"/>
    <property type="match status" value="1"/>
</dbReference>
<dbReference type="AlphaFoldDB" id="A0A6M3KA39"/>
<dbReference type="Pfam" id="PF08242">
    <property type="entry name" value="Methyltransf_12"/>
    <property type="match status" value="1"/>
</dbReference>
<dbReference type="SUPFAM" id="SSF53448">
    <property type="entry name" value="Nucleotide-diphospho-sugar transferases"/>
    <property type="match status" value="1"/>
</dbReference>
<evidence type="ECO:0000259" key="1">
    <source>
        <dbReference type="Pfam" id="PF08242"/>
    </source>
</evidence>
<dbReference type="GO" id="GO:0032259">
    <property type="term" value="P:methylation"/>
    <property type="evidence" value="ECO:0007669"/>
    <property type="project" value="UniProtKB-KW"/>
</dbReference>
<feature type="domain" description="Methyltransferase type 12" evidence="1">
    <location>
        <begin position="302"/>
        <end position="394"/>
    </location>
</feature>
<keyword evidence="2" id="KW-0489">Methyltransferase</keyword>
<dbReference type="SUPFAM" id="SSF53335">
    <property type="entry name" value="S-adenosyl-L-methionine-dependent methyltransferases"/>
    <property type="match status" value="1"/>
</dbReference>
<dbReference type="InterPro" id="IPR013217">
    <property type="entry name" value="Methyltransf_12"/>
</dbReference>
<dbReference type="EMBL" id="MT142342">
    <property type="protein sequence ID" value="QJA78544.1"/>
    <property type="molecule type" value="Genomic_DNA"/>
</dbReference>
<organism evidence="2">
    <name type="scientific">viral metagenome</name>
    <dbReference type="NCBI Taxonomy" id="1070528"/>
    <lineage>
        <taxon>unclassified sequences</taxon>
        <taxon>metagenomes</taxon>
        <taxon>organismal metagenomes</taxon>
    </lineage>
</organism>
<proteinExistence type="predicted"/>
<sequence>MIAIQRIRDNPRLKITWSVGLNDALIERSRSTEATKFLFNRNLGDIFVSIDTDILFEPQDFMYLVQDIIAGYDIVGGIYVTRNHEAPKIAIRMPEKTHVTLGEGSPVEATYLSSGFMAVHRKVFEKLATTLPLCRTGKTGDFYPFYMAFPVQNSDGSHEFLSEDWGMNYLARQQGFKCWADPRCRIGHLGLRSYWVNDVNVDDLADSYVSITEGRVDKTNIIQDLAAYWKLSIPEVWEKLKAVPADITTQEWNNKSPSARDDVLKFYSTNDSYLPALARFNLRPNYWERVRMLLSVSGNIADFGGGIGSLCCALTNYCREVNYIDLAGKPYDFAKFRFSRLPLDRKQKIKMHTSLENLQNLDYVISSDVLEHIHPDDLPVIVKQMYDALKPKGCAVVISDFGVSDRFPMHFSTEGDFAKLMQEVGFQEGPIRWIKP</sequence>
<evidence type="ECO:0000313" key="2">
    <source>
        <dbReference type="EMBL" id="QJA78544.1"/>
    </source>
</evidence>
<protein>
    <submittedName>
        <fullName evidence="2">Putative methyltransferase</fullName>
    </submittedName>
</protein>
<dbReference type="InterPro" id="IPR029063">
    <property type="entry name" value="SAM-dependent_MTases_sf"/>
</dbReference>
<keyword evidence="2" id="KW-0808">Transferase</keyword>
<name>A0A6M3KA39_9ZZZZ</name>
<dbReference type="GO" id="GO:0008168">
    <property type="term" value="F:methyltransferase activity"/>
    <property type="evidence" value="ECO:0007669"/>
    <property type="project" value="UniProtKB-KW"/>
</dbReference>
<dbReference type="InterPro" id="IPR029044">
    <property type="entry name" value="Nucleotide-diphossugar_trans"/>
</dbReference>
<reference evidence="2" key="1">
    <citation type="submission" date="2020-03" db="EMBL/GenBank/DDBJ databases">
        <title>The deep terrestrial virosphere.</title>
        <authorList>
            <person name="Holmfeldt K."/>
            <person name="Nilsson E."/>
            <person name="Simone D."/>
            <person name="Lopez-Fernandez M."/>
            <person name="Wu X."/>
            <person name="de Brujin I."/>
            <person name="Lundin D."/>
            <person name="Andersson A."/>
            <person name="Bertilsson S."/>
            <person name="Dopson M."/>
        </authorList>
    </citation>
    <scope>NUCLEOTIDE SEQUENCE</scope>
    <source>
        <strain evidence="2">MM415A01052</strain>
    </source>
</reference>
<accession>A0A6M3KA39</accession>
<gene>
    <name evidence="2" type="ORF">MM415A01052_0003</name>
</gene>
<dbReference type="Gene3D" id="3.90.550.40">
    <property type="match status" value="1"/>
</dbReference>